<dbReference type="AlphaFoldDB" id="A0A0D1Y4R5"/>
<sequence>MTPNIQESHHDVLDGVHLMATTPPGSSQDTGPRPSPQHPMTVTESHDPDPSSFSAQSPFVALSSAIIELSPARQLSSLRHEDENFSVFSHSQNPLGLSRPTITEQTLVELLELLLYYIPVVGDTDFDDPLAVVRNRPCLAYCAGYVAAQYAIGCARVRAPLLARVTEFIHLSKRRIPSDQDLLWTELQAFAILYAYQPVTDIFNLPHSRSDQLSHWDLKSFVESFALRAGLHRSLESVRSLLEEGSTTNMADSRAFQDYTYWLWLFTMSHHFSLMTRTPPSIRADVSITTATELLKDISKPSRVTRIVAEVDLYMLWSHAGRYLPELAEWWCTPSSATDIDDTSDISEDVAAALELWAQRWGVRGEAYATVSDLDVTRNAAVEFHLRATRFHIGCFITGWNLRRVTTARKTTRLDMNDTVRRSLLSTIQAACDVFKPYLDMPPLRREKLRYIPDQAFALIAFCCLYIINAVDLFGASSTALSPYLETVYHTGIFLQEMAVASSTNPPRYGGVVLDRLDQLKSTTHPADQVANVRSEPVQEELAQHRRASQDLLCMRRAFS</sequence>
<evidence type="ECO:0000313" key="7">
    <source>
        <dbReference type="EMBL" id="KIW09921.1"/>
    </source>
</evidence>
<dbReference type="EMBL" id="KN847501">
    <property type="protein sequence ID" value="KIW09921.1"/>
    <property type="molecule type" value="Genomic_DNA"/>
</dbReference>
<dbReference type="OrthoDB" id="39175at2759"/>
<gene>
    <name evidence="7" type="ORF">PV08_11697</name>
</gene>
<dbReference type="GO" id="GO:0005634">
    <property type="term" value="C:nucleus"/>
    <property type="evidence" value="ECO:0007669"/>
    <property type="project" value="UniProtKB-SubCell"/>
</dbReference>
<dbReference type="PANTHER" id="PTHR31845:SF33">
    <property type="entry name" value="ZN(II)2CYS6 TRANSCRIPTION FACTOR (EUROFUNG)"/>
    <property type="match status" value="1"/>
</dbReference>
<keyword evidence="5" id="KW-0539">Nucleus</keyword>
<name>A0A0D1Y4R5_9EURO</name>
<dbReference type="InterPro" id="IPR051089">
    <property type="entry name" value="prtT"/>
</dbReference>
<evidence type="ECO:0000256" key="3">
    <source>
        <dbReference type="ARBA" id="ARBA00023125"/>
    </source>
</evidence>
<dbReference type="GO" id="GO:0000981">
    <property type="term" value="F:DNA-binding transcription factor activity, RNA polymerase II-specific"/>
    <property type="evidence" value="ECO:0007669"/>
    <property type="project" value="TreeGrafter"/>
</dbReference>
<evidence type="ECO:0000256" key="1">
    <source>
        <dbReference type="ARBA" id="ARBA00004123"/>
    </source>
</evidence>
<keyword evidence="8" id="KW-1185">Reference proteome</keyword>
<keyword evidence="3" id="KW-0238">DNA-binding</keyword>
<evidence type="ECO:0000256" key="2">
    <source>
        <dbReference type="ARBA" id="ARBA00023015"/>
    </source>
</evidence>
<dbReference type="PANTHER" id="PTHR31845">
    <property type="entry name" value="FINGER DOMAIN PROTEIN, PUTATIVE-RELATED"/>
    <property type="match status" value="1"/>
</dbReference>
<keyword evidence="2" id="KW-0805">Transcription regulation</keyword>
<dbReference type="RefSeq" id="XP_016230137.1">
    <property type="nucleotide sequence ID" value="XM_016386005.1"/>
</dbReference>
<evidence type="ECO:0000256" key="4">
    <source>
        <dbReference type="ARBA" id="ARBA00023163"/>
    </source>
</evidence>
<comment type="subcellular location">
    <subcellularLocation>
        <location evidence="1">Nucleus</location>
    </subcellularLocation>
</comment>
<accession>A0A0D1Y4R5</accession>
<evidence type="ECO:0000256" key="6">
    <source>
        <dbReference type="SAM" id="MobiDB-lite"/>
    </source>
</evidence>
<dbReference type="GeneID" id="27338780"/>
<dbReference type="CDD" id="cd12148">
    <property type="entry name" value="fungal_TF_MHR"/>
    <property type="match status" value="1"/>
</dbReference>
<dbReference type="HOGENOM" id="CLU_023585_0_0_1"/>
<organism evidence="7 8">
    <name type="scientific">Exophiala spinifera</name>
    <dbReference type="NCBI Taxonomy" id="91928"/>
    <lineage>
        <taxon>Eukaryota</taxon>
        <taxon>Fungi</taxon>
        <taxon>Dikarya</taxon>
        <taxon>Ascomycota</taxon>
        <taxon>Pezizomycotina</taxon>
        <taxon>Eurotiomycetes</taxon>
        <taxon>Chaetothyriomycetidae</taxon>
        <taxon>Chaetothyriales</taxon>
        <taxon>Herpotrichiellaceae</taxon>
        <taxon>Exophiala</taxon>
    </lineage>
</organism>
<evidence type="ECO:0008006" key="9">
    <source>
        <dbReference type="Google" id="ProtNLM"/>
    </source>
</evidence>
<dbReference type="VEuPathDB" id="FungiDB:PV08_11697"/>
<feature type="region of interest" description="Disordered" evidence="6">
    <location>
        <begin position="17"/>
        <end position="55"/>
    </location>
</feature>
<keyword evidence="4" id="KW-0804">Transcription</keyword>
<evidence type="ECO:0000313" key="8">
    <source>
        <dbReference type="Proteomes" id="UP000053328"/>
    </source>
</evidence>
<reference evidence="7 8" key="1">
    <citation type="submission" date="2015-01" db="EMBL/GenBank/DDBJ databases">
        <title>The Genome Sequence of Exophiala spinifera CBS89968.</title>
        <authorList>
            <consortium name="The Broad Institute Genomics Platform"/>
            <person name="Cuomo C."/>
            <person name="de Hoog S."/>
            <person name="Gorbushina A."/>
            <person name="Stielow B."/>
            <person name="Teixiera M."/>
            <person name="Abouelleil A."/>
            <person name="Chapman S.B."/>
            <person name="Priest M."/>
            <person name="Young S.K."/>
            <person name="Wortman J."/>
            <person name="Nusbaum C."/>
            <person name="Birren B."/>
        </authorList>
    </citation>
    <scope>NUCLEOTIDE SEQUENCE [LARGE SCALE GENOMIC DNA]</scope>
    <source>
        <strain evidence="7 8">CBS 89968</strain>
    </source>
</reference>
<dbReference type="Proteomes" id="UP000053328">
    <property type="component" value="Unassembled WGS sequence"/>
</dbReference>
<dbReference type="GO" id="GO:0000976">
    <property type="term" value="F:transcription cis-regulatory region binding"/>
    <property type="evidence" value="ECO:0007669"/>
    <property type="project" value="TreeGrafter"/>
</dbReference>
<protein>
    <recommendedName>
        <fullName evidence="9">Transcription factor domain-containing protein</fullName>
    </recommendedName>
</protein>
<evidence type="ECO:0000256" key="5">
    <source>
        <dbReference type="ARBA" id="ARBA00023242"/>
    </source>
</evidence>
<proteinExistence type="predicted"/>